<evidence type="ECO:0000313" key="2">
    <source>
        <dbReference type="Proteomes" id="UP000626844"/>
    </source>
</evidence>
<evidence type="ECO:0000313" key="1">
    <source>
        <dbReference type="EMBL" id="MBD1381711.1"/>
    </source>
</evidence>
<dbReference type="AlphaFoldDB" id="A0A926NPT2"/>
<organism evidence="1 2">
    <name type="scientific">Metabacillus arenae</name>
    <dbReference type="NCBI Taxonomy" id="2771434"/>
    <lineage>
        <taxon>Bacteria</taxon>
        <taxon>Bacillati</taxon>
        <taxon>Bacillota</taxon>
        <taxon>Bacilli</taxon>
        <taxon>Bacillales</taxon>
        <taxon>Bacillaceae</taxon>
        <taxon>Metabacillus</taxon>
    </lineage>
</organism>
<comment type="caution">
    <text evidence="1">The sequence shown here is derived from an EMBL/GenBank/DDBJ whole genome shotgun (WGS) entry which is preliminary data.</text>
</comment>
<gene>
    <name evidence="1" type="ORF">IC621_15855</name>
</gene>
<proteinExistence type="predicted"/>
<dbReference type="InterPro" id="IPR018540">
    <property type="entry name" value="Spo0E-like"/>
</dbReference>
<name>A0A926NPT2_9BACI</name>
<dbReference type="EMBL" id="JACXAI010000021">
    <property type="protein sequence ID" value="MBD1381711.1"/>
    <property type="molecule type" value="Genomic_DNA"/>
</dbReference>
<dbReference type="Pfam" id="PF09388">
    <property type="entry name" value="SpoOE-like"/>
    <property type="match status" value="1"/>
</dbReference>
<dbReference type="InterPro" id="IPR037208">
    <property type="entry name" value="Spo0E-like_sf"/>
</dbReference>
<dbReference type="SUPFAM" id="SSF140500">
    <property type="entry name" value="BAS1536-like"/>
    <property type="match status" value="1"/>
</dbReference>
<dbReference type="GO" id="GO:0043937">
    <property type="term" value="P:regulation of sporulation"/>
    <property type="evidence" value="ECO:0007669"/>
    <property type="project" value="InterPro"/>
</dbReference>
<dbReference type="RefSeq" id="WP_191159312.1">
    <property type="nucleotide sequence ID" value="NZ_JACXAI010000021.1"/>
</dbReference>
<dbReference type="InterPro" id="IPR036638">
    <property type="entry name" value="HLH_DNA-bd_sf"/>
</dbReference>
<keyword evidence="2" id="KW-1185">Reference proteome</keyword>
<protein>
    <submittedName>
        <fullName evidence="1">Aspartyl-phosphate phosphatase Spo0E family protein</fullName>
    </submittedName>
</protein>
<dbReference type="GO" id="GO:0046983">
    <property type="term" value="F:protein dimerization activity"/>
    <property type="evidence" value="ECO:0007669"/>
    <property type="project" value="InterPro"/>
</dbReference>
<dbReference type="Gene3D" id="4.10.280.10">
    <property type="entry name" value="Helix-loop-helix DNA-binding domain"/>
    <property type="match status" value="1"/>
</dbReference>
<reference evidence="1" key="1">
    <citation type="submission" date="2020-09" db="EMBL/GenBank/DDBJ databases">
        <title>A novel bacterium of genus Bacillus, isolated from South China Sea.</title>
        <authorList>
            <person name="Huang H."/>
            <person name="Mo K."/>
            <person name="Hu Y."/>
        </authorList>
    </citation>
    <scope>NUCLEOTIDE SEQUENCE</scope>
    <source>
        <strain evidence="1">IB182487</strain>
    </source>
</reference>
<sequence>MILEDVIALKKCIDEYRQSMYQLAKKKGISDPNVIQISQQLDRKIIVLQKIICDF</sequence>
<accession>A0A926NPT2</accession>
<dbReference type="Proteomes" id="UP000626844">
    <property type="component" value="Unassembled WGS sequence"/>
</dbReference>